<evidence type="ECO:0000313" key="1">
    <source>
        <dbReference type="EMBL" id="KPC59126.1"/>
    </source>
</evidence>
<organism evidence="1 2">
    <name type="scientific">Streptomyces chattanoogensis</name>
    <dbReference type="NCBI Taxonomy" id="66876"/>
    <lineage>
        <taxon>Bacteria</taxon>
        <taxon>Bacillati</taxon>
        <taxon>Actinomycetota</taxon>
        <taxon>Actinomycetes</taxon>
        <taxon>Kitasatosporales</taxon>
        <taxon>Streptomycetaceae</taxon>
        <taxon>Streptomyces</taxon>
    </lineage>
</organism>
<dbReference type="Gene3D" id="1.10.600.10">
    <property type="entry name" value="Farnesyl Diphosphate Synthase"/>
    <property type="match status" value="1"/>
</dbReference>
<dbReference type="RefSeq" id="WP_053927757.1">
    <property type="nucleotide sequence ID" value="NZ_LGKG01000192.1"/>
</dbReference>
<comment type="caution">
    <text evidence="1">The sequence shown here is derived from an EMBL/GenBank/DDBJ whole genome shotgun (WGS) entry which is preliminary data.</text>
</comment>
<accession>A0A0N0XR14</accession>
<dbReference type="EMBL" id="LGKG01000192">
    <property type="protein sequence ID" value="KPC59126.1"/>
    <property type="molecule type" value="Genomic_DNA"/>
</dbReference>
<dbReference type="AlphaFoldDB" id="A0A0N0XR14"/>
<reference evidence="2" key="1">
    <citation type="submission" date="2015-07" db="EMBL/GenBank/DDBJ databases">
        <authorList>
            <person name="Ju K.-S."/>
            <person name="Doroghazi J.R."/>
            <person name="Metcalf W.W."/>
        </authorList>
    </citation>
    <scope>NUCLEOTIDE SEQUENCE [LARGE SCALE GENOMIC DNA]</scope>
    <source>
        <strain evidence="2">NRRL ISP-5002</strain>
    </source>
</reference>
<name>A0A0N0XR14_9ACTN</name>
<gene>
    <name evidence="1" type="ORF">ADL29_36310</name>
</gene>
<evidence type="ECO:0000313" key="2">
    <source>
        <dbReference type="Proteomes" id="UP000037982"/>
    </source>
</evidence>
<sequence length="64" mass="6978">MYLTDTLADLADDRARGVVALPDEILDAFPGAEADLLARRWTPPVRDLIGRRTDEGSSSNRPAP</sequence>
<dbReference type="PATRIC" id="fig|66876.3.peg.7997"/>
<protein>
    <submittedName>
        <fullName evidence="1">Uncharacterized protein</fullName>
    </submittedName>
</protein>
<dbReference type="Proteomes" id="UP000037982">
    <property type="component" value="Unassembled WGS sequence"/>
</dbReference>
<keyword evidence="2" id="KW-1185">Reference proteome</keyword>
<proteinExistence type="predicted"/>
<dbReference type="InterPro" id="IPR008949">
    <property type="entry name" value="Isoprenoid_synthase_dom_sf"/>
</dbReference>